<organism evidence="1 2">
    <name type="scientific">Gordonia phage BENtherdunthat</name>
    <dbReference type="NCBI Taxonomy" id="2047830"/>
    <lineage>
        <taxon>Viruses</taxon>
        <taxon>Duplodnaviria</taxon>
        <taxon>Heunggongvirae</taxon>
        <taxon>Uroviricota</taxon>
        <taxon>Caudoviricetes</taxon>
        <taxon>Langleyhallvirinae</taxon>
        <taxon>Getalongvirus</taxon>
        <taxon>Getalongvirus bentherdunthat</taxon>
    </lineage>
</organism>
<reference evidence="2" key="1">
    <citation type="submission" date="2017-10" db="EMBL/GenBank/DDBJ databases">
        <authorList>
            <person name="Banno H."/>
            <person name="Chua N.-H."/>
        </authorList>
    </citation>
    <scope>NUCLEOTIDE SEQUENCE [LARGE SCALE GENOMIC DNA]</scope>
</reference>
<dbReference type="EMBL" id="MG099939">
    <property type="protein sequence ID" value="ATW60798.1"/>
    <property type="molecule type" value="Genomic_DNA"/>
</dbReference>
<name>A0A2H4PF34_9CAUD</name>
<gene>
    <name evidence="1" type="ORF">SEA_BENTHERDUNTHAT_28</name>
</gene>
<dbReference type="InterPro" id="IPR029058">
    <property type="entry name" value="AB_hydrolase_fold"/>
</dbReference>
<dbReference type="SUPFAM" id="SSF53474">
    <property type="entry name" value="alpha/beta-Hydrolases"/>
    <property type="match status" value="1"/>
</dbReference>
<proteinExistence type="predicted"/>
<dbReference type="Gene3D" id="3.40.50.1820">
    <property type="entry name" value="alpha/beta hydrolase"/>
    <property type="match status" value="1"/>
</dbReference>
<dbReference type="Proteomes" id="UP000240944">
    <property type="component" value="Segment"/>
</dbReference>
<accession>A0A2H4PF34</accession>
<protein>
    <submittedName>
        <fullName evidence="1">Lysin B</fullName>
    </submittedName>
</protein>
<keyword evidence="2" id="KW-1185">Reference proteome</keyword>
<evidence type="ECO:0000313" key="2">
    <source>
        <dbReference type="Proteomes" id="UP000240944"/>
    </source>
</evidence>
<evidence type="ECO:0000313" key="1">
    <source>
        <dbReference type="EMBL" id="ATW60798.1"/>
    </source>
</evidence>
<sequence length="207" mass="22575">MRVIKLRGAGESLGGRNMLSSIAGEDLPYQAEIRPIGLGTYAESVADARRRLRELDADGEPYVLVGYSLGAAAAGDFVQYDRPRNCKGIVLLSDPKRHANQVSHKGVPRGNWGIAGQRLITHVQCYSYTIPDDPISALPGDNGMRQIAQQVTGLQQPLPGRWWDAGFTLHWLLKYTSGGRHVAYGSERINGTTYLASVKAMVEGLAR</sequence>